<sequence>MRNCSTVENTPALETDRLILRRFAPGDEDALFALMSDREVNTFLPWFPLVERAEAERLLGEYLEFYHKPWGYRYAVCRKGHEQPVGYVHLGEGEPYDLGYAIAREHWGNGMIAEACQAVVEHLRQRGSVPYLTATHDRENPASGRVMQKLGMAYCYSYQEQWQPKGFPVVFRLYQLNLDGRSDRVYRGYWERHPMHFKEEL</sequence>
<reference evidence="2" key="1">
    <citation type="submission" date="2019-11" db="EMBL/GenBank/DDBJ databases">
        <authorList>
            <person name="Feng L."/>
        </authorList>
    </citation>
    <scope>NUCLEOTIDE SEQUENCE</scope>
    <source>
        <strain evidence="2">AundefinedLFYP135</strain>
    </source>
</reference>
<organism evidence="2">
    <name type="scientific">uncultured Anaerotruncus sp</name>
    <dbReference type="NCBI Taxonomy" id="905011"/>
    <lineage>
        <taxon>Bacteria</taxon>
        <taxon>Bacillati</taxon>
        <taxon>Bacillota</taxon>
        <taxon>Clostridia</taxon>
        <taxon>Eubacteriales</taxon>
        <taxon>Oscillospiraceae</taxon>
        <taxon>Anaerotruncus</taxon>
        <taxon>environmental samples</taxon>
    </lineage>
</organism>
<accession>A0A6N2S1Y6</accession>
<dbReference type="PROSITE" id="PS51186">
    <property type="entry name" value="GNAT"/>
    <property type="match status" value="1"/>
</dbReference>
<dbReference type="Pfam" id="PF13302">
    <property type="entry name" value="Acetyltransf_3"/>
    <property type="match status" value="1"/>
</dbReference>
<dbReference type="EMBL" id="CACRSL010000003">
    <property type="protein sequence ID" value="VYS85600.1"/>
    <property type="molecule type" value="Genomic_DNA"/>
</dbReference>
<dbReference type="AlphaFoldDB" id="A0A6N2S1Y6"/>
<name>A0A6N2S1Y6_9FIRM</name>
<dbReference type="GO" id="GO:0016747">
    <property type="term" value="F:acyltransferase activity, transferring groups other than amino-acyl groups"/>
    <property type="evidence" value="ECO:0007669"/>
    <property type="project" value="InterPro"/>
</dbReference>
<gene>
    <name evidence="2" type="ORF">AULFYP135_00651</name>
</gene>
<dbReference type="PANTHER" id="PTHR43792">
    <property type="entry name" value="GNAT FAMILY, PUTATIVE (AFU_ORTHOLOGUE AFUA_3G00765)-RELATED-RELATED"/>
    <property type="match status" value="1"/>
</dbReference>
<dbReference type="InterPro" id="IPR016181">
    <property type="entry name" value="Acyl_CoA_acyltransferase"/>
</dbReference>
<dbReference type="SUPFAM" id="SSF55729">
    <property type="entry name" value="Acyl-CoA N-acyltransferases (Nat)"/>
    <property type="match status" value="1"/>
</dbReference>
<dbReference type="InterPro" id="IPR051531">
    <property type="entry name" value="N-acetyltransferase"/>
</dbReference>
<dbReference type="PANTHER" id="PTHR43792:SF16">
    <property type="entry name" value="N-ACETYLTRANSFERASE DOMAIN-CONTAINING PROTEIN"/>
    <property type="match status" value="1"/>
</dbReference>
<dbReference type="Gene3D" id="3.40.630.30">
    <property type="match status" value="1"/>
</dbReference>
<protein>
    <recommendedName>
        <fullName evidence="1">N-acetyltransferase domain-containing protein</fullName>
    </recommendedName>
</protein>
<dbReference type="InterPro" id="IPR000182">
    <property type="entry name" value="GNAT_dom"/>
</dbReference>
<evidence type="ECO:0000259" key="1">
    <source>
        <dbReference type="PROSITE" id="PS51186"/>
    </source>
</evidence>
<feature type="domain" description="N-acetyltransferase" evidence="1">
    <location>
        <begin position="18"/>
        <end position="196"/>
    </location>
</feature>
<proteinExistence type="predicted"/>
<evidence type="ECO:0000313" key="2">
    <source>
        <dbReference type="EMBL" id="VYS85600.1"/>
    </source>
</evidence>